<dbReference type="PANTHER" id="PTHR21235">
    <property type="entry name" value="IMIDAZOLE GLYCEROL PHOSPHATE SYNTHASE SUBUNIT HISF/H IGP SYNTHASE SUBUNIT HISF/H"/>
    <property type="match status" value="1"/>
</dbReference>
<dbReference type="CDD" id="cd02812">
    <property type="entry name" value="PcrB_like"/>
    <property type="match status" value="1"/>
</dbReference>
<evidence type="ECO:0000256" key="2">
    <source>
        <dbReference type="ARBA" id="ARBA00022679"/>
    </source>
</evidence>
<evidence type="ECO:0000313" key="11">
    <source>
        <dbReference type="Proteomes" id="UP000244677"/>
    </source>
</evidence>
<dbReference type="NCBIfam" id="TIGR01768">
    <property type="entry name" value="GGGP-family"/>
    <property type="match status" value="1"/>
</dbReference>
<dbReference type="NCBIfam" id="TIGR01769">
    <property type="entry name" value="GGGP"/>
    <property type="match status" value="1"/>
</dbReference>
<dbReference type="EMBL" id="CP020919">
    <property type="protein sequence ID" value="AWG24084.1"/>
    <property type="molecule type" value="Genomic_DNA"/>
</dbReference>
<gene>
    <name evidence="10" type="ORF">FK004_02040</name>
</gene>
<feature type="binding site" evidence="9">
    <location>
        <begin position="204"/>
        <end position="205"/>
    </location>
    <ligand>
        <name>sn-glycerol 1-phosphate</name>
        <dbReference type="ChEBI" id="CHEBI:57685"/>
    </ligand>
</feature>
<keyword evidence="4 9" id="KW-0460">Magnesium</keyword>
<dbReference type="Pfam" id="PF01884">
    <property type="entry name" value="PcrB"/>
    <property type="match status" value="1"/>
</dbReference>
<evidence type="ECO:0000256" key="4">
    <source>
        <dbReference type="ARBA" id="ARBA00022842"/>
    </source>
</evidence>
<keyword evidence="2 9" id="KW-0808">Transferase</keyword>
<evidence type="ECO:0000256" key="3">
    <source>
        <dbReference type="ARBA" id="ARBA00022723"/>
    </source>
</evidence>
<dbReference type="Proteomes" id="UP000244677">
    <property type="component" value="Chromosome"/>
</dbReference>
<comment type="similarity">
    <text evidence="9">Belongs to the GGGP/HepGP synthase family. Group II subfamily.</text>
</comment>
<evidence type="ECO:0000256" key="7">
    <source>
        <dbReference type="ARBA" id="ARBA00023264"/>
    </source>
</evidence>
<dbReference type="GO" id="GO:0005737">
    <property type="term" value="C:cytoplasm"/>
    <property type="evidence" value="ECO:0007669"/>
    <property type="project" value="InterPro"/>
</dbReference>
<reference evidence="10 11" key="1">
    <citation type="submission" date="2017-04" db="EMBL/GenBank/DDBJ databases">
        <title>Complete genome sequence of Flavobacterium kingsejong AJ004.</title>
        <authorList>
            <person name="Lee P.C."/>
        </authorList>
    </citation>
    <scope>NUCLEOTIDE SEQUENCE [LARGE SCALE GENOMIC DNA]</scope>
    <source>
        <strain evidence="10 11">AJ004</strain>
    </source>
</reference>
<dbReference type="InterPro" id="IPR050064">
    <property type="entry name" value="IGPS_HisA/HisF"/>
</dbReference>
<dbReference type="RefSeq" id="WP_108735743.1">
    <property type="nucleotide sequence ID" value="NZ_CP020919.1"/>
</dbReference>
<keyword evidence="7 9" id="KW-1208">Phospholipid metabolism</keyword>
<dbReference type="InterPro" id="IPR008205">
    <property type="entry name" value="GGGP_HepGP_synthase"/>
</dbReference>
<keyword evidence="11" id="KW-1185">Reference proteome</keyword>
<name>A0A2S1LJZ0_9FLAO</name>
<comment type="catalytic activity">
    <reaction evidence="8 9">
        <text>sn-glycerol 1-phosphate + (2E,6E,10E)-geranylgeranyl diphosphate = sn-3-O-(geranylgeranyl)glycerol 1-phosphate + diphosphate</text>
        <dbReference type="Rhea" id="RHEA:23404"/>
        <dbReference type="ChEBI" id="CHEBI:33019"/>
        <dbReference type="ChEBI" id="CHEBI:57677"/>
        <dbReference type="ChEBI" id="CHEBI:57685"/>
        <dbReference type="ChEBI" id="CHEBI:58756"/>
        <dbReference type="EC" id="2.5.1.41"/>
    </reaction>
</comment>
<evidence type="ECO:0000256" key="1">
    <source>
        <dbReference type="ARBA" id="ARBA00022516"/>
    </source>
</evidence>
<dbReference type="AlphaFoldDB" id="A0A2S1LJZ0"/>
<dbReference type="GO" id="GO:0047294">
    <property type="term" value="F:phosphoglycerol geranylgeranyltransferase activity"/>
    <property type="evidence" value="ECO:0007669"/>
    <property type="project" value="UniProtKB-UniRule"/>
</dbReference>
<proteinExistence type="inferred from homology"/>
<dbReference type="GO" id="GO:0000287">
    <property type="term" value="F:magnesium ion binding"/>
    <property type="evidence" value="ECO:0007669"/>
    <property type="project" value="UniProtKB-UniRule"/>
</dbReference>
<evidence type="ECO:0000256" key="9">
    <source>
        <dbReference type="HAMAP-Rule" id="MF_00112"/>
    </source>
</evidence>
<protein>
    <recommendedName>
        <fullName evidence="9">Geranylgeranylglyceryl phosphate synthase</fullName>
        <shortName evidence="9">GGGP synthase</shortName>
        <shortName evidence="9">GGGPS</shortName>
        <ecNumber evidence="9">2.5.1.41</ecNumber>
    </recommendedName>
    <alternativeName>
        <fullName evidence="9">(S)-3-O-geranylgeranylglyceryl phosphate synthase</fullName>
    </alternativeName>
    <alternativeName>
        <fullName evidence="9">Phosphoglycerol geranylgeranyltransferase</fullName>
    </alternativeName>
</protein>
<evidence type="ECO:0000313" key="10">
    <source>
        <dbReference type="EMBL" id="AWG24084.1"/>
    </source>
</evidence>
<evidence type="ECO:0000256" key="5">
    <source>
        <dbReference type="ARBA" id="ARBA00023098"/>
    </source>
</evidence>
<dbReference type="KEGG" id="fki:FK004_02040"/>
<accession>A0A2S1LJZ0</accession>
<feature type="binding site" evidence="9">
    <location>
        <begin position="226"/>
        <end position="227"/>
    </location>
    <ligand>
        <name>sn-glycerol 1-phosphate</name>
        <dbReference type="ChEBI" id="CHEBI:57685"/>
    </ligand>
</feature>
<sequence length="241" mass="26142">MGTIYSDLLSAKAKKQKQLAVLLDPDKIDWEHTEHLIRKIKQSPATHIFVGGSLLLTNVLDQLVALLKQQLDLPILLFPGNVSQITPRADGILFLSLLSGRNPDYLIGQQVLAAPILQQTSLEIISTAYILIESGKQTTVSYVSNTLPIPADKPEIVLATALAGTMIGHKLVYLEAGSGAERKVDPETIRLIASNIQVPLIVGGGIRSRSAMEEAYEAGADLVVIGTAFEKDNNFFDYKKA</sequence>
<comment type="function">
    <text evidence="9">Prenyltransferase that catalyzes the transfer of the geranylgeranyl moiety of geranylgeranyl diphosphate (GGPP) to the C3 hydroxyl of sn-glycerol-1-phosphate (G1P).</text>
</comment>
<comment type="cofactor">
    <cofactor evidence="9">
        <name>Mg(2+)</name>
        <dbReference type="ChEBI" id="CHEBI:18420"/>
    </cofactor>
</comment>
<dbReference type="HAMAP" id="MF_00112">
    <property type="entry name" value="GGGP_HepGP_synthase"/>
    <property type="match status" value="1"/>
</dbReference>
<keyword evidence="6 9" id="KW-0594">Phospholipid biosynthesis</keyword>
<dbReference type="PANTHER" id="PTHR21235:SF22">
    <property type="entry name" value="GERANYLGERANYLGLYCERYL PHOSPHATE SYNTHASE"/>
    <property type="match status" value="1"/>
</dbReference>
<keyword evidence="1 9" id="KW-0444">Lipid biosynthesis</keyword>
<evidence type="ECO:0000256" key="6">
    <source>
        <dbReference type="ARBA" id="ARBA00023209"/>
    </source>
</evidence>
<feature type="binding site" evidence="9">
    <location>
        <position position="24"/>
    </location>
    <ligand>
        <name>Mg(2+)</name>
        <dbReference type="ChEBI" id="CHEBI:18420"/>
    </ligand>
</feature>
<keyword evidence="3 9" id="KW-0479">Metal-binding</keyword>
<evidence type="ECO:0000256" key="8">
    <source>
        <dbReference type="ARBA" id="ARBA00047288"/>
    </source>
</evidence>
<dbReference type="EC" id="2.5.1.41" evidence="9"/>
<dbReference type="InterPro" id="IPR010946">
    <property type="entry name" value="GGGP_synth"/>
</dbReference>
<dbReference type="InterPro" id="IPR038597">
    <property type="entry name" value="GGGP/HepGP_synthase_sf"/>
</dbReference>
<comment type="caution">
    <text evidence="9">Lacks conserved residue(s) required for the propagation of feature annotation.</text>
</comment>
<feature type="binding site" evidence="9">
    <location>
        <position position="53"/>
    </location>
    <ligand>
        <name>Mg(2+)</name>
        <dbReference type="ChEBI" id="CHEBI:18420"/>
    </ligand>
</feature>
<dbReference type="Gene3D" id="3.20.20.390">
    <property type="entry name" value="FMN-linked oxidoreductases"/>
    <property type="match status" value="1"/>
</dbReference>
<dbReference type="NCBIfam" id="NF003198">
    <property type="entry name" value="PRK04169.1-2"/>
    <property type="match status" value="1"/>
</dbReference>
<dbReference type="GO" id="GO:0000107">
    <property type="term" value="F:imidazoleglycerol-phosphate synthase activity"/>
    <property type="evidence" value="ECO:0007669"/>
    <property type="project" value="TreeGrafter"/>
</dbReference>
<feature type="binding site" evidence="9">
    <location>
        <begin position="173"/>
        <end position="179"/>
    </location>
    <ligand>
        <name>sn-glycerol 1-phosphate</name>
        <dbReference type="ChEBI" id="CHEBI:57685"/>
    </ligand>
</feature>
<keyword evidence="5 9" id="KW-0443">Lipid metabolism</keyword>
<dbReference type="GO" id="GO:0046474">
    <property type="term" value="P:glycerophospholipid biosynthetic process"/>
    <property type="evidence" value="ECO:0007669"/>
    <property type="project" value="UniProtKB-UniRule"/>
</dbReference>
<dbReference type="OrthoDB" id="9807235at2"/>
<organism evidence="10 11">
    <name type="scientific">Flavobacterium kingsejongi</name>
    <dbReference type="NCBI Taxonomy" id="1678728"/>
    <lineage>
        <taxon>Bacteria</taxon>
        <taxon>Pseudomonadati</taxon>
        <taxon>Bacteroidota</taxon>
        <taxon>Flavobacteriia</taxon>
        <taxon>Flavobacteriales</taxon>
        <taxon>Flavobacteriaceae</taxon>
        <taxon>Flavobacterium</taxon>
    </lineage>
</organism>
<dbReference type="SUPFAM" id="SSF51395">
    <property type="entry name" value="FMN-linked oxidoreductases"/>
    <property type="match status" value="1"/>
</dbReference>